<dbReference type="InterPro" id="IPR006015">
    <property type="entry name" value="Universal_stress_UspA"/>
</dbReference>
<accession>A0A897MW13</accession>
<name>A0A897MW13_9EURY</name>
<comment type="similarity">
    <text evidence="1">Belongs to the universal stress protein A family.</text>
</comment>
<dbReference type="Proteomes" id="UP000663586">
    <property type="component" value="Chromosome"/>
</dbReference>
<dbReference type="Gene3D" id="3.40.50.620">
    <property type="entry name" value="HUPs"/>
    <property type="match status" value="1"/>
</dbReference>
<dbReference type="InterPro" id="IPR006016">
    <property type="entry name" value="UspA"/>
</dbReference>
<dbReference type="SUPFAM" id="SSF52402">
    <property type="entry name" value="Adenine nucleotide alpha hydrolases-like"/>
    <property type="match status" value="1"/>
</dbReference>
<evidence type="ECO:0000313" key="3">
    <source>
        <dbReference type="EMBL" id="QSG04178.1"/>
    </source>
</evidence>
<dbReference type="AlphaFoldDB" id="A0A897MW13"/>
<proteinExistence type="inferred from homology"/>
<evidence type="ECO:0000313" key="4">
    <source>
        <dbReference type="Proteomes" id="UP000663586"/>
    </source>
</evidence>
<sequence length="151" mass="16653">MKNISGEMYDDILVPTDGSEGTAQTLDHAIEIAGNHDAILHAVSVIDQRVYLAAEDDEREEIVDRLRRDAEAAIEDIAERVAETDLDLETSVVDGTPYKEILGYADEHDIDLVTIGTHGRTGRDRLENLGSVTERVVREAERTVLVVNIGD</sequence>
<feature type="domain" description="UspA" evidence="2">
    <location>
        <begin position="8"/>
        <end position="147"/>
    </location>
</feature>
<dbReference type="KEGG" id="hara:AArcS_2991"/>
<dbReference type="PRINTS" id="PR01438">
    <property type="entry name" value="UNVRSLSTRESS"/>
</dbReference>
<dbReference type="CDD" id="cd00293">
    <property type="entry name" value="USP-like"/>
    <property type="match status" value="1"/>
</dbReference>
<dbReference type="InterPro" id="IPR014729">
    <property type="entry name" value="Rossmann-like_a/b/a_fold"/>
</dbReference>
<dbReference type="EMBL" id="CP064786">
    <property type="protein sequence ID" value="QSG04178.1"/>
    <property type="molecule type" value="Genomic_DNA"/>
</dbReference>
<reference evidence="3" key="1">
    <citation type="submission" date="2020-11" db="EMBL/GenBank/DDBJ databases">
        <title>Carbohydrate-dependent, anaerobic sulfur respiration: A novel catabolism in halophilic archaea.</title>
        <authorList>
            <person name="Sorokin D.Y."/>
            <person name="Messina E."/>
            <person name="Smedile F."/>
            <person name="La Cono V."/>
            <person name="Hallsworth J.E."/>
            <person name="Yakimov M.M."/>
        </authorList>
    </citation>
    <scope>NUCLEOTIDE SEQUENCE</scope>
    <source>
        <strain evidence="3">AArc-S</strain>
    </source>
</reference>
<gene>
    <name evidence="3" type="primary">uspA34</name>
    <name evidence="3" type="ORF">AArcS_2991</name>
</gene>
<protein>
    <submittedName>
        <fullName evidence="3">Nucleotide-binding protein, UspA family</fullName>
    </submittedName>
</protein>
<organism evidence="3 4">
    <name type="scientific">Natranaeroarchaeum sulfidigenes</name>
    <dbReference type="NCBI Taxonomy" id="2784880"/>
    <lineage>
        <taxon>Archaea</taxon>
        <taxon>Methanobacteriati</taxon>
        <taxon>Methanobacteriota</taxon>
        <taxon>Stenosarchaea group</taxon>
        <taxon>Halobacteria</taxon>
        <taxon>Halobacteriales</taxon>
        <taxon>Natronoarchaeaceae</taxon>
        <taxon>Natranaeroarchaeum</taxon>
    </lineage>
</organism>
<dbReference type="PANTHER" id="PTHR46268">
    <property type="entry name" value="STRESS RESPONSE PROTEIN NHAX"/>
    <property type="match status" value="1"/>
</dbReference>
<evidence type="ECO:0000256" key="1">
    <source>
        <dbReference type="ARBA" id="ARBA00008791"/>
    </source>
</evidence>
<dbReference type="Pfam" id="PF00582">
    <property type="entry name" value="Usp"/>
    <property type="match status" value="1"/>
</dbReference>
<evidence type="ECO:0000259" key="2">
    <source>
        <dbReference type="Pfam" id="PF00582"/>
    </source>
</evidence>
<keyword evidence="4" id="KW-1185">Reference proteome</keyword>
<dbReference type="PANTHER" id="PTHR46268:SF6">
    <property type="entry name" value="UNIVERSAL STRESS PROTEIN UP12"/>
    <property type="match status" value="1"/>
</dbReference>